<dbReference type="KEGG" id="ath:AT5G20447"/>
<dbReference type="AlphaFoldDB" id="B3H515"/>
<evidence type="ECO:0000313" key="2">
    <source>
        <dbReference type="EMBL" id="AED92844.1"/>
    </source>
</evidence>
<accession>B3H515</accession>
<name>B3H515_ARATH</name>
<proteinExistence type="predicted"/>
<dbReference type="Araport" id="AT5G20447"/>
<reference evidence="2 3" key="1">
    <citation type="journal article" date="2000" name="Nature">
        <title>Sequence and analysis of chromosome 5 of the plant Arabidopsis thaliana.</title>
        <authorList>
            <consortium name="Kazusa DNA Research Institute"/>
            <consortium name="Cold Spring Harbor and Washington University in St Louis Sequencing Consortium"/>
            <consortium name="European Union Arabidopsis Genome Sequencing Consortium"/>
            <person name="Tabata S."/>
            <person name="Kaneko T."/>
            <person name="Nakamura Y."/>
            <person name="Kotani H."/>
            <person name="Kato T."/>
            <person name="Asamizu E."/>
            <person name="Miyajima N."/>
            <person name="Sasamoto S."/>
            <person name="Kimura T."/>
            <person name="Hosouchi T."/>
            <person name="Kawashima K."/>
            <person name="Kohara M."/>
            <person name="Matsumoto M."/>
            <person name="Matsuno A."/>
            <person name="Muraki A."/>
            <person name="Nakayama S."/>
            <person name="Nakazaki N."/>
            <person name="Naruo K."/>
            <person name="Okumura S."/>
            <person name="Shinpo S."/>
            <person name="Takeuchi C."/>
            <person name="Wada T."/>
            <person name="Watanabe A."/>
            <person name="Yamada M."/>
            <person name="Yasuda M."/>
            <person name="Sato S."/>
            <person name="de la Bastide M."/>
            <person name="Huang E."/>
            <person name="Spiegel L."/>
            <person name="Gnoj L."/>
            <person name="O'Shaughnessy A."/>
            <person name="Preston R."/>
            <person name="Habermann K."/>
            <person name="Murray J."/>
            <person name="Johnson D."/>
            <person name="Rohlfing T."/>
            <person name="Nelson J."/>
            <person name="Stoneking T."/>
            <person name="Pepin K."/>
            <person name="Spieth J."/>
            <person name="Sekhon M."/>
            <person name="Armstrong J."/>
            <person name="Becker M."/>
            <person name="Belter E."/>
            <person name="Cordum H."/>
            <person name="Cordes M."/>
            <person name="Courtney L."/>
            <person name="Courtney W."/>
            <person name="Dante M."/>
            <person name="Du H."/>
            <person name="Edwards J."/>
            <person name="Fryman J."/>
            <person name="Haakensen B."/>
            <person name="Lamar E."/>
            <person name="Latreille P."/>
            <person name="Leonard S."/>
            <person name="Meyer R."/>
            <person name="Mulvaney E."/>
            <person name="Ozersky P."/>
            <person name="Riley A."/>
            <person name="Strowmatt C."/>
            <person name="Wagner-McPherson C."/>
            <person name="Wollam A."/>
            <person name="Yoakum M."/>
            <person name="Bell M."/>
            <person name="Dedhia N."/>
            <person name="Parnell L."/>
            <person name="Shah R."/>
            <person name="Rodriguez M."/>
            <person name="See L.H."/>
            <person name="Vil D."/>
            <person name="Baker J."/>
            <person name="Kirchoff K."/>
            <person name="Toth K."/>
            <person name="King L."/>
            <person name="Bahret A."/>
            <person name="Miller B."/>
            <person name="Marra M."/>
            <person name="Martienssen R."/>
            <person name="McCombie W.R."/>
            <person name="Wilson R.K."/>
            <person name="Murphy G."/>
            <person name="Bancroft I."/>
            <person name="Volckaert G."/>
            <person name="Wambutt R."/>
            <person name="Dusterhoft A."/>
            <person name="Stiekema W."/>
            <person name="Pohl T."/>
            <person name="Entian K.D."/>
            <person name="Terryn N."/>
            <person name="Hartley N."/>
            <person name="Bent E."/>
            <person name="Johnson S."/>
            <person name="Langham S.A."/>
            <person name="McCullagh B."/>
            <person name="Robben J."/>
            <person name="Grymonprez B."/>
            <person name="Zimmermann W."/>
            <person name="Ramsperger U."/>
            <person name="Wedler H."/>
            <person name="Balke K."/>
            <person name="Wedler E."/>
            <person name="Peters S."/>
            <person name="van Staveren M."/>
            <person name="Dirkse W."/>
            <person name="Mooijman P."/>
            <person name="Lankhorst R.K."/>
            <person name="Weitzenegger T."/>
            <person name="Bothe G."/>
            <person name="Rose M."/>
            <person name="Hauf J."/>
            <person name="Berneiser S."/>
            <person name="Hempel S."/>
            <person name="Feldpausch M."/>
            <person name="Lamberth S."/>
            <person name="Villarroel R."/>
            <person name="Gielen J."/>
            <person name="Ardiles W."/>
            <person name="Bents O."/>
            <person name="Lemcke K."/>
            <person name="Kolesov G."/>
            <person name="Mayer K."/>
            <person name="Rudd S."/>
            <person name="Schoof H."/>
            <person name="Schueller C."/>
            <person name="Zaccaria P."/>
            <person name="Mewes H.W."/>
            <person name="Bevan M."/>
            <person name="Fransz P."/>
        </authorList>
    </citation>
    <scope>NUCLEOTIDE SEQUENCE [LARGE SCALE GENOMIC DNA]</scope>
    <source>
        <strain evidence="3">cv. Columbia</strain>
    </source>
</reference>
<sequence length="32" mass="3815">MMSIIPEINDDAWSVMESSWEDLKKWKMKGTQ</sequence>
<dbReference type="PaxDb" id="3702-AT5G20447.1"/>
<evidence type="ECO:0000313" key="3">
    <source>
        <dbReference type="Proteomes" id="UP000006548"/>
    </source>
</evidence>
<dbReference type="EMBL" id="CP002688">
    <property type="protein sequence ID" value="AED92844.1"/>
    <property type="molecule type" value="Genomic_DNA"/>
</dbReference>
<gene>
    <name evidence="1 2" type="ordered locus">At5g20447</name>
</gene>
<dbReference type="Proteomes" id="UP000006548">
    <property type="component" value="Chromosome 5"/>
</dbReference>
<dbReference type="SMR" id="B3H515"/>
<protein>
    <submittedName>
        <fullName evidence="2">Uncharacterized protein</fullName>
    </submittedName>
</protein>
<dbReference type="TAIR" id="AT5G20447"/>
<dbReference type="GeneID" id="6240473"/>
<dbReference type="RefSeq" id="NP_001119256.1">
    <property type="nucleotide sequence ID" value="NM_001125784.1"/>
</dbReference>
<dbReference type="HOGENOM" id="CLU_3392871_0_0_1"/>
<organism evidence="2 3">
    <name type="scientific">Arabidopsis thaliana</name>
    <name type="common">Mouse-ear cress</name>
    <dbReference type="NCBI Taxonomy" id="3702"/>
    <lineage>
        <taxon>Eukaryota</taxon>
        <taxon>Viridiplantae</taxon>
        <taxon>Streptophyta</taxon>
        <taxon>Embryophyta</taxon>
        <taxon>Tracheophyta</taxon>
        <taxon>Spermatophyta</taxon>
        <taxon>Magnoliopsida</taxon>
        <taxon>eudicotyledons</taxon>
        <taxon>Gunneridae</taxon>
        <taxon>Pentapetalae</taxon>
        <taxon>rosids</taxon>
        <taxon>malvids</taxon>
        <taxon>Brassicales</taxon>
        <taxon>Brassicaceae</taxon>
        <taxon>Camelineae</taxon>
        <taxon>Arabidopsis</taxon>
    </lineage>
</organism>
<dbReference type="InParanoid" id="B3H515"/>
<reference evidence="3" key="2">
    <citation type="journal article" date="2017" name="Plant J.">
        <title>Araport11: a complete reannotation of the Arabidopsis thaliana reference genome.</title>
        <authorList>
            <person name="Cheng C.Y."/>
            <person name="Krishnakumar V."/>
            <person name="Chan A.P."/>
            <person name="Thibaud-Nissen F."/>
            <person name="Schobel S."/>
            <person name="Town C.D."/>
        </authorList>
    </citation>
    <scope>GENOME REANNOTATION</scope>
    <source>
        <strain evidence="3">cv. Columbia</strain>
    </source>
</reference>
<evidence type="ECO:0000313" key="1">
    <source>
        <dbReference type="Araport" id="AT5G20447"/>
    </source>
</evidence>
<keyword evidence="3" id="KW-1185">Reference proteome</keyword>